<dbReference type="InterPro" id="IPR007138">
    <property type="entry name" value="ABM_dom"/>
</dbReference>
<proteinExistence type="predicted"/>
<reference evidence="2 3" key="1">
    <citation type="submission" date="2020-07" db="EMBL/GenBank/DDBJ databases">
        <title>Sequencing the genomes of 1000 actinobacteria strains.</title>
        <authorList>
            <person name="Klenk H.-P."/>
        </authorList>
    </citation>
    <scope>NUCLEOTIDE SEQUENCE [LARGE SCALE GENOMIC DNA]</scope>
    <source>
        <strain evidence="2 3">DSM 104001</strain>
    </source>
</reference>
<dbReference type="GO" id="GO:0004497">
    <property type="term" value="F:monooxygenase activity"/>
    <property type="evidence" value="ECO:0007669"/>
    <property type="project" value="UniProtKB-KW"/>
</dbReference>
<name>A0A853CJ15_9ACTN</name>
<keyword evidence="2" id="KW-0503">Monooxygenase</keyword>
<dbReference type="SUPFAM" id="SSF54909">
    <property type="entry name" value="Dimeric alpha+beta barrel"/>
    <property type="match status" value="1"/>
</dbReference>
<comment type="caution">
    <text evidence="2">The sequence shown here is derived from an EMBL/GenBank/DDBJ whole genome shotgun (WGS) entry which is preliminary data.</text>
</comment>
<dbReference type="Proteomes" id="UP000541969">
    <property type="component" value="Unassembled WGS sequence"/>
</dbReference>
<dbReference type="EMBL" id="JACBZT010000001">
    <property type="protein sequence ID" value="NYJ07326.1"/>
    <property type="molecule type" value="Genomic_DNA"/>
</dbReference>
<dbReference type="PROSITE" id="PS51725">
    <property type="entry name" value="ABM"/>
    <property type="match status" value="1"/>
</dbReference>
<gene>
    <name evidence="2" type="ORF">GGQ55_003604</name>
</gene>
<dbReference type="Pfam" id="PF03992">
    <property type="entry name" value="ABM"/>
    <property type="match status" value="1"/>
</dbReference>
<evidence type="ECO:0000313" key="2">
    <source>
        <dbReference type="EMBL" id="NYJ07326.1"/>
    </source>
</evidence>
<dbReference type="AlphaFoldDB" id="A0A853CJ15"/>
<evidence type="ECO:0000259" key="1">
    <source>
        <dbReference type="PROSITE" id="PS51725"/>
    </source>
</evidence>
<organism evidence="2 3">
    <name type="scientific">Petropleomorpha daqingensis</name>
    <dbReference type="NCBI Taxonomy" id="2026353"/>
    <lineage>
        <taxon>Bacteria</taxon>
        <taxon>Bacillati</taxon>
        <taxon>Actinomycetota</taxon>
        <taxon>Actinomycetes</taxon>
        <taxon>Geodermatophilales</taxon>
        <taxon>Geodermatophilaceae</taxon>
        <taxon>Petropleomorpha</taxon>
    </lineage>
</organism>
<feature type="domain" description="ABM" evidence="1">
    <location>
        <begin position="2"/>
        <end position="94"/>
    </location>
</feature>
<sequence>MVRFINCFEVPDGRDDDFLALFGVVNAHMSAQRGYLGHQLHRSLSPDARFRFVNYVEWATAEDWRNAHGEEFRRLVSDPEWRAFPTTPALYEIVHEGARS</sequence>
<dbReference type="Gene3D" id="3.30.70.100">
    <property type="match status" value="1"/>
</dbReference>
<keyword evidence="3" id="KW-1185">Reference proteome</keyword>
<dbReference type="InterPro" id="IPR011008">
    <property type="entry name" value="Dimeric_a/b-barrel"/>
</dbReference>
<evidence type="ECO:0000313" key="3">
    <source>
        <dbReference type="Proteomes" id="UP000541969"/>
    </source>
</evidence>
<accession>A0A853CJ15</accession>
<dbReference type="RefSeq" id="WP_179719095.1">
    <property type="nucleotide sequence ID" value="NZ_JACBZT010000001.1"/>
</dbReference>
<protein>
    <submittedName>
        <fullName evidence="2">Heme-degrading monooxygenase HmoA</fullName>
    </submittedName>
</protein>
<keyword evidence="2" id="KW-0560">Oxidoreductase</keyword>